<name>A0ABD5PW55_9EURY</name>
<evidence type="ECO:0000313" key="1">
    <source>
        <dbReference type="EMBL" id="MFC4822710.1"/>
    </source>
</evidence>
<dbReference type="GeneID" id="73046250"/>
<dbReference type="EMBL" id="JBHSHT010000001">
    <property type="protein sequence ID" value="MFC4822710.1"/>
    <property type="molecule type" value="Genomic_DNA"/>
</dbReference>
<evidence type="ECO:0008006" key="3">
    <source>
        <dbReference type="Google" id="ProtNLM"/>
    </source>
</evidence>
<keyword evidence="2" id="KW-1185">Reference proteome</keyword>
<gene>
    <name evidence="1" type="ORF">ACFO9K_00395</name>
</gene>
<organism evidence="1 2">
    <name type="scientific">Halorussus aquaticus</name>
    <dbReference type="NCBI Taxonomy" id="2953748"/>
    <lineage>
        <taxon>Archaea</taxon>
        <taxon>Methanobacteriati</taxon>
        <taxon>Methanobacteriota</taxon>
        <taxon>Stenosarchaea group</taxon>
        <taxon>Halobacteria</taxon>
        <taxon>Halobacteriales</taxon>
        <taxon>Haladaptataceae</taxon>
        <taxon>Halorussus</taxon>
    </lineage>
</organism>
<dbReference type="Pfam" id="PF26422">
    <property type="entry name" value="Halo_JAB_MPN"/>
    <property type="match status" value="1"/>
</dbReference>
<accession>A0ABD5PW55</accession>
<evidence type="ECO:0000313" key="2">
    <source>
        <dbReference type="Proteomes" id="UP001595945"/>
    </source>
</evidence>
<sequence length="137" mass="14709">MVYVTRGLVNVLLDFAAESEPDELTVSLAVTPAAELEGIEDVPPEAPVFTHFYPPDAGKSLTAVFGVDLSVPAGQTQGRFVSHPRGNLEVAKTDDLHEAIFVAVPPWDESSLAAFDRSGRRQPLEIVDAEPPTESLV</sequence>
<dbReference type="RefSeq" id="WP_254267769.1">
    <property type="nucleotide sequence ID" value="NZ_CP100400.1"/>
</dbReference>
<dbReference type="AlphaFoldDB" id="A0ABD5PW55"/>
<reference evidence="1 2" key="1">
    <citation type="journal article" date="2019" name="Int. J. Syst. Evol. Microbiol.">
        <title>The Global Catalogue of Microorganisms (GCM) 10K type strain sequencing project: providing services to taxonomists for standard genome sequencing and annotation.</title>
        <authorList>
            <consortium name="The Broad Institute Genomics Platform"/>
            <consortium name="The Broad Institute Genome Sequencing Center for Infectious Disease"/>
            <person name="Wu L."/>
            <person name="Ma J."/>
        </authorList>
    </citation>
    <scope>NUCLEOTIDE SEQUENCE [LARGE SCALE GENOMIC DNA]</scope>
    <source>
        <strain evidence="1 2">XZYJ18</strain>
    </source>
</reference>
<dbReference type="InterPro" id="IPR058877">
    <property type="entry name" value="JAB/MPN_dom-containing"/>
</dbReference>
<protein>
    <recommendedName>
        <fullName evidence="3">Proteasome lid subunit RPN8/RPN11, contains Jab1/MPN metalloenzyme (JAMM) motif</fullName>
    </recommendedName>
</protein>
<comment type="caution">
    <text evidence="1">The sequence shown here is derived from an EMBL/GenBank/DDBJ whole genome shotgun (WGS) entry which is preliminary data.</text>
</comment>
<proteinExistence type="predicted"/>
<dbReference type="Proteomes" id="UP001595945">
    <property type="component" value="Unassembled WGS sequence"/>
</dbReference>